<comment type="pathway">
    <text evidence="7">Amino-acid biosynthesis; L-methionine biosynthesis via salvage pathway; L-methionine from S-methyl-5-thio-alpha-D-ribose 1-phosphate: step 2/6.</text>
</comment>
<dbReference type="STRING" id="215637.A0A4P9ZZL4"/>
<feature type="domain" description="Class II aldolase/adducin N-terminal" evidence="8">
    <location>
        <begin position="11"/>
        <end position="206"/>
    </location>
</feature>
<keyword evidence="4 7" id="KW-0862">Zinc</keyword>
<dbReference type="Gene3D" id="3.40.225.10">
    <property type="entry name" value="Class II aldolase/adducin N-terminal domain"/>
    <property type="match status" value="1"/>
</dbReference>
<feature type="binding site" evidence="7">
    <location>
        <position position="179"/>
    </location>
    <ligand>
        <name>Zn(2+)</name>
        <dbReference type="ChEBI" id="CHEBI:29105"/>
    </ligand>
</feature>
<proteinExistence type="inferred from homology"/>
<accession>A0A4P9ZZL4</accession>
<dbReference type="InterPro" id="IPR036409">
    <property type="entry name" value="Aldolase_II/adducin_N_sf"/>
</dbReference>
<comment type="subcellular location">
    <subcellularLocation>
        <location evidence="7">Cytoplasm</location>
    </subcellularLocation>
</comment>
<comment type="cofactor">
    <cofactor evidence="7">
        <name>Zn(2+)</name>
        <dbReference type="ChEBI" id="CHEBI:29105"/>
    </cofactor>
    <text evidence="7">Binds 1 zinc ion per subunit.</text>
</comment>
<sequence length="217" mass="23948">MEKKSSLPPPVLIPELGHLFYTLGWMTGTGGGISIREGDTIFVTPSGIQKERLTPSDLFLLDFHTRSILKAPTLPVQPSACTPLFYHCFQLRDAGACIHTHSQNALLVTLIYPGPTFTITNQEMIKGIRRGTHGPGLANTDTLVVPIIENAPTEEDLSDGLTQAMSEYPDTCAILVRNHGVFVWGATWEKAKTMTECYDYLFEVAIKMKQLGMDPHC</sequence>
<feature type="active site" description="Proton donor/acceptor" evidence="7">
    <location>
        <position position="123"/>
    </location>
</feature>
<organism evidence="9 10">
    <name type="scientific">Dimargaris cristalligena</name>
    <dbReference type="NCBI Taxonomy" id="215637"/>
    <lineage>
        <taxon>Eukaryota</taxon>
        <taxon>Fungi</taxon>
        <taxon>Fungi incertae sedis</taxon>
        <taxon>Zoopagomycota</taxon>
        <taxon>Kickxellomycotina</taxon>
        <taxon>Dimargaritomycetes</taxon>
        <taxon>Dimargaritales</taxon>
        <taxon>Dimargaritaceae</taxon>
        <taxon>Dimargaris</taxon>
    </lineage>
</organism>
<evidence type="ECO:0000313" key="9">
    <source>
        <dbReference type="EMBL" id="RKP38561.1"/>
    </source>
</evidence>
<dbReference type="EC" id="4.2.1.109" evidence="7"/>
<keyword evidence="10" id="KW-1185">Reference proteome</keyword>
<evidence type="ECO:0000256" key="4">
    <source>
        <dbReference type="ARBA" id="ARBA00022833"/>
    </source>
</evidence>
<evidence type="ECO:0000256" key="6">
    <source>
        <dbReference type="ARBA" id="ARBA00023239"/>
    </source>
</evidence>
<keyword evidence="3 7" id="KW-0479">Metal-binding</keyword>
<evidence type="ECO:0000256" key="5">
    <source>
        <dbReference type="ARBA" id="ARBA00023167"/>
    </source>
</evidence>
<keyword evidence="6 7" id="KW-0456">Lyase</keyword>
<dbReference type="Proteomes" id="UP000268162">
    <property type="component" value="Unassembled WGS sequence"/>
</dbReference>
<dbReference type="FunFam" id="3.40.225.10:FF:000003">
    <property type="entry name" value="Methylthioribulose-1-phosphate dehydratase"/>
    <property type="match status" value="1"/>
</dbReference>
<dbReference type="GO" id="GO:0046570">
    <property type="term" value="F:methylthioribulose 1-phosphate dehydratase activity"/>
    <property type="evidence" value="ECO:0007669"/>
    <property type="project" value="UniProtKB-UniRule"/>
</dbReference>
<dbReference type="GO" id="GO:0005737">
    <property type="term" value="C:cytoplasm"/>
    <property type="evidence" value="ECO:0007669"/>
    <property type="project" value="UniProtKB-SubCell"/>
</dbReference>
<reference evidence="10" key="1">
    <citation type="journal article" date="2018" name="Nat. Microbiol.">
        <title>Leveraging single-cell genomics to expand the fungal tree of life.</title>
        <authorList>
            <person name="Ahrendt S.R."/>
            <person name="Quandt C.A."/>
            <person name="Ciobanu D."/>
            <person name="Clum A."/>
            <person name="Salamov A."/>
            <person name="Andreopoulos B."/>
            <person name="Cheng J.F."/>
            <person name="Woyke T."/>
            <person name="Pelin A."/>
            <person name="Henrissat B."/>
            <person name="Reynolds N.K."/>
            <person name="Benny G.L."/>
            <person name="Smith M.E."/>
            <person name="James T.Y."/>
            <person name="Grigoriev I.V."/>
        </authorList>
    </citation>
    <scope>NUCLEOTIDE SEQUENCE [LARGE SCALE GENOMIC DNA]</scope>
    <source>
        <strain evidence="10">RSA 468</strain>
    </source>
</reference>
<dbReference type="PANTHER" id="PTHR10640">
    <property type="entry name" value="METHYLTHIORIBULOSE-1-PHOSPHATE DEHYDRATASE"/>
    <property type="match status" value="1"/>
</dbReference>
<protein>
    <recommendedName>
        <fullName evidence="7">Methylthioribulose-1-phosphate dehydratase</fullName>
        <shortName evidence="7">MTRu-1-P dehydratase</shortName>
        <ecNumber evidence="7">4.2.1.109</ecNumber>
    </recommendedName>
</protein>
<dbReference type="EMBL" id="ML002353">
    <property type="protein sequence ID" value="RKP38561.1"/>
    <property type="molecule type" value="Genomic_DNA"/>
</dbReference>
<evidence type="ECO:0000259" key="8">
    <source>
        <dbReference type="SMART" id="SM01007"/>
    </source>
</evidence>
<keyword evidence="1 7" id="KW-0963">Cytoplasm</keyword>
<keyword evidence="2 7" id="KW-0028">Amino-acid biosynthesis</keyword>
<evidence type="ECO:0000256" key="2">
    <source>
        <dbReference type="ARBA" id="ARBA00022605"/>
    </source>
</evidence>
<dbReference type="HAMAP" id="MF_03116">
    <property type="entry name" value="Salvage_MtnB_euk"/>
    <property type="match status" value="1"/>
</dbReference>
<dbReference type="InterPro" id="IPR017714">
    <property type="entry name" value="MethylthioRu-1-P_deHdtase_MtnB"/>
</dbReference>
<dbReference type="PANTHER" id="PTHR10640:SF7">
    <property type="entry name" value="METHYLTHIORIBULOSE-1-PHOSPHATE DEHYDRATASE"/>
    <property type="match status" value="1"/>
</dbReference>
<dbReference type="UniPathway" id="UPA00904">
    <property type="reaction ID" value="UER00875"/>
</dbReference>
<dbReference type="InterPro" id="IPR027514">
    <property type="entry name" value="Salvage_MtnB_euk"/>
</dbReference>
<evidence type="ECO:0000256" key="1">
    <source>
        <dbReference type="ARBA" id="ARBA00022490"/>
    </source>
</evidence>
<keyword evidence="5 7" id="KW-0486">Methionine biosynthesis</keyword>
<dbReference type="NCBIfam" id="TIGR03328">
    <property type="entry name" value="salvage_mtnB"/>
    <property type="match status" value="1"/>
</dbReference>
<feature type="binding site" evidence="7">
    <location>
        <position position="101"/>
    </location>
    <ligand>
        <name>Zn(2+)</name>
        <dbReference type="ChEBI" id="CHEBI:29105"/>
    </ligand>
</feature>
<comment type="function">
    <text evidence="7">Catalyzes the dehydration of methylthioribulose-1-phosphate (MTRu-1-P) into 2,3-diketo-5-methylthiopentyl-1-phosphate (DK-MTP-1-P).</text>
</comment>
<feature type="binding site" evidence="7">
    <location>
        <position position="81"/>
    </location>
    <ligand>
        <name>substrate</name>
    </ligand>
</feature>
<evidence type="ECO:0000256" key="7">
    <source>
        <dbReference type="HAMAP-Rule" id="MF_03116"/>
    </source>
</evidence>
<name>A0A4P9ZZL4_9FUNG</name>
<dbReference type="Pfam" id="PF00596">
    <property type="entry name" value="Aldolase_II"/>
    <property type="match status" value="1"/>
</dbReference>
<comment type="catalytic activity">
    <reaction evidence="7">
        <text>5-(methylsulfanyl)-D-ribulose 1-phosphate = 5-methylsulfanyl-2,3-dioxopentyl phosphate + H2O</text>
        <dbReference type="Rhea" id="RHEA:15549"/>
        <dbReference type="ChEBI" id="CHEBI:15377"/>
        <dbReference type="ChEBI" id="CHEBI:58548"/>
        <dbReference type="ChEBI" id="CHEBI:58828"/>
        <dbReference type="EC" id="4.2.1.109"/>
    </reaction>
</comment>
<gene>
    <name evidence="7" type="primary">MDE1</name>
    <name evidence="9" type="ORF">BJ085DRAFT_14028</name>
</gene>
<evidence type="ECO:0000256" key="3">
    <source>
        <dbReference type="ARBA" id="ARBA00022723"/>
    </source>
</evidence>
<comment type="similarity">
    <text evidence="7">Belongs to the aldolase class II family. MtnB subfamily.</text>
</comment>
<dbReference type="SMART" id="SM01007">
    <property type="entry name" value="Aldolase_II"/>
    <property type="match status" value="1"/>
</dbReference>
<dbReference type="SUPFAM" id="SSF53639">
    <property type="entry name" value="AraD/HMP-PK domain-like"/>
    <property type="match status" value="1"/>
</dbReference>
<feature type="binding site" evidence="7">
    <location>
        <position position="99"/>
    </location>
    <ligand>
        <name>Zn(2+)</name>
        <dbReference type="ChEBI" id="CHEBI:29105"/>
    </ligand>
</feature>
<evidence type="ECO:0000313" key="10">
    <source>
        <dbReference type="Proteomes" id="UP000268162"/>
    </source>
</evidence>
<dbReference type="InterPro" id="IPR001303">
    <property type="entry name" value="Aldolase_II/adducin_N"/>
</dbReference>
<dbReference type="GO" id="GO:0008270">
    <property type="term" value="F:zinc ion binding"/>
    <property type="evidence" value="ECO:0007669"/>
    <property type="project" value="UniProtKB-UniRule"/>
</dbReference>
<dbReference type="GO" id="GO:0019509">
    <property type="term" value="P:L-methionine salvage from methylthioadenosine"/>
    <property type="evidence" value="ECO:0007669"/>
    <property type="project" value="UniProtKB-UniRule"/>
</dbReference>
<dbReference type="AlphaFoldDB" id="A0A4P9ZZL4"/>